<evidence type="ECO:0000256" key="7">
    <source>
        <dbReference type="ARBA" id="ARBA00030248"/>
    </source>
</evidence>
<keyword evidence="10" id="KW-0472">Membrane</keyword>
<accession>A0A514D1C8</accession>
<keyword evidence="6" id="KW-0693">Viral RNA replication</keyword>
<keyword evidence="4" id="KW-0548">Nucleotidyltransferase</keyword>
<evidence type="ECO:0000256" key="3">
    <source>
        <dbReference type="ARBA" id="ARBA00022679"/>
    </source>
</evidence>
<comment type="catalytic activity">
    <reaction evidence="8">
        <text>RNA(n) + a ribonucleoside 5'-triphosphate = RNA(n+1) + diphosphate</text>
        <dbReference type="Rhea" id="RHEA:21248"/>
        <dbReference type="Rhea" id="RHEA-COMP:14527"/>
        <dbReference type="Rhea" id="RHEA-COMP:17342"/>
        <dbReference type="ChEBI" id="CHEBI:33019"/>
        <dbReference type="ChEBI" id="CHEBI:61557"/>
        <dbReference type="ChEBI" id="CHEBI:140395"/>
        <dbReference type="EC" id="2.7.7.48"/>
    </reaction>
</comment>
<feature type="binding site" evidence="9">
    <location>
        <position position="429"/>
    </location>
    <ligand>
        <name>Mg(2+)</name>
        <dbReference type="ChEBI" id="CHEBI:18420"/>
        <label>2</label>
    </ligand>
</feature>
<evidence type="ECO:0000256" key="1">
    <source>
        <dbReference type="ARBA" id="ARBA00012494"/>
    </source>
</evidence>
<feature type="binding site" evidence="9">
    <location>
        <position position="428"/>
    </location>
    <ligand>
        <name>Mg(2+)</name>
        <dbReference type="ChEBI" id="CHEBI:18420"/>
        <label>2</label>
    </ligand>
</feature>
<evidence type="ECO:0000256" key="10">
    <source>
        <dbReference type="SAM" id="Phobius"/>
    </source>
</evidence>
<feature type="domain" description="RdRp catalytic" evidence="11">
    <location>
        <begin position="316"/>
        <end position="460"/>
    </location>
</feature>
<feature type="binding site" evidence="9">
    <location>
        <position position="331"/>
    </location>
    <ligand>
        <name>Mg(2+)</name>
        <dbReference type="ChEBI" id="CHEBI:18420"/>
        <label>2</label>
    </ligand>
</feature>
<dbReference type="Pfam" id="PF03431">
    <property type="entry name" value="RNA_replicase_B"/>
    <property type="match status" value="1"/>
</dbReference>
<keyword evidence="9" id="KW-0460">Magnesium</keyword>
<name>A0A514D1C8_9VIRU</name>
<evidence type="ECO:0000256" key="6">
    <source>
        <dbReference type="ARBA" id="ARBA00022953"/>
    </source>
</evidence>
<proteinExistence type="predicted"/>
<evidence type="ECO:0000256" key="8">
    <source>
        <dbReference type="ARBA" id="ARBA00048744"/>
    </source>
</evidence>
<reference evidence="12" key="1">
    <citation type="submission" date="2019-05" db="EMBL/GenBank/DDBJ databases">
        <title>Metatranscriptomic reconstruction reveals RNA viruses with the potential to shape carbon cycling in soil.</title>
        <authorList>
            <person name="Starr E.P."/>
            <person name="Nuccio E."/>
            <person name="Pett-Ridge J."/>
            <person name="Banfield J.F."/>
            <person name="Firestone M.K."/>
        </authorList>
    </citation>
    <scope>NUCLEOTIDE SEQUENCE</scope>
    <source>
        <strain evidence="12">H1_Rhizo_Litter_1_scaffold_350</strain>
    </source>
</reference>
<evidence type="ECO:0000256" key="9">
    <source>
        <dbReference type="PIRSR" id="PIRSR605093-1"/>
    </source>
</evidence>
<keyword evidence="3" id="KW-0808">Transferase</keyword>
<dbReference type="GO" id="GO:0039694">
    <property type="term" value="P:viral RNA genome replication"/>
    <property type="evidence" value="ECO:0007669"/>
    <property type="project" value="InterPro"/>
</dbReference>
<sequence length="624" mass="70131">MNSLIDLLLEVLEESGTLCGIDTSQDRKTILARYETEGESFLTITLPSIVKDLYKALDQEKVTPDLFVAFKRLKGRVLPVFLGGFFEQLFDTESGVLTHVASSDDLAATKVAQIVRAIVQISGLCGKLFEVCSDKRNEAAMKRYIENDSMVRLHDGLRETKLAEQGLHKNDLRLIMHLLFGRVLTEANEAIRRDELKPHHGPGSTADRLLGNQKWQQPQWPERLETVFPYGKWAYNSWLNYLDDVQFGRIEDPGPEIPCKVISVPKTQKTPRIIAIEPTHMQYMQQGVRGVLEKAIANDSYATAVMGYSDQTLNQRMAREGSITGLLATLDLSDASDLVSYELVDYLFKDWPALRVALWATRSQQARVLDQVIDLAKFASMGSALCFPIEAMVFSVIVFAGIYAGLGRNTELRTLKRELEGRVRVYGDDIIVPVEHAQSVVDCLEACGLKVNRAKSFWSGYFRESCGKEYWRGHDVTYVKLRHRLPTLRKPLSEDSEAVVHTVAFANNLREGKCYTNTVALLDELLDKRLKGLYPVVLPTSSALGRHSLFGSFTIEKIDRDLQRPLVKAYVVNTTPPASVLDGYAALMKCLCTDSDLPNPDTEHLARAGRWPSLRLKKAWTSPF</sequence>
<dbReference type="InterPro" id="IPR007096">
    <property type="entry name" value="RNA-dir_Rpol_cat_phage"/>
</dbReference>
<evidence type="ECO:0000259" key="11">
    <source>
        <dbReference type="PROSITE" id="PS50522"/>
    </source>
</evidence>
<protein>
    <recommendedName>
        <fullName evidence="1">RNA-directed RNA polymerase</fullName>
        <ecNumber evidence="1">2.7.7.48</ecNumber>
    </recommendedName>
    <alternativeName>
        <fullName evidence="7">RNA replicase beta chain</fullName>
    </alternativeName>
</protein>
<evidence type="ECO:0000256" key="2">
    <source>
        <dbReference type="ARBA" id="ARBA00022484"/>
    </source>
</evidence>
<organism evidence="12">
    <name type="scientific">Leviviridae sp</name>
    <dbReference type="NCBI Taxonomy" id="2027243"/>
    <lineage>
        <taxon>Viruses</taxon>
        <taxon>Riboviria</taxon>
        <taxon>Orthornavirae</taxon>
        <taxon>Lenarviricota</taxon>
        <taxon>Leviviricetes</taxon>
        <taxon>Norzivirales</taxon>
        <taxon>Fiersviridae</taxon>
    </lineage>
</organism>
<dbReference type="GO" id="GO:0003968">
    <property type="term" value="F:RNA-directed RNA polymerase activity"/>
    <property type="evidence" value="ECO:0007669"/>
    <property type="project" value="UniProtKB-KW"/>
</dbReference>
<keyword evidence="10" id="KW-1133">Transmembrane helix</keyword>
<dbReference type="PROSITE" id="PS50522">
    <property type="entry name" value="RDRP_PHAGE"/>
    <property type="match status" value="1"/>
</dbReference>
<keyword evidence="10" id="KW-0812">Transmembrane</keyword>
<evidence type="ECO:0000313" key="12">
    <source>
        <dbReference type="EMBL" id="QDH87411.1"/>
    </source>
</evidence>
<dbReference type="GO" id="GO:0046872">
    <property type="term" value="F:metal ion binding"/>
    <property type="evidence" value="ECO:0007669"/>
    <property type="project" value="UniProtKB-KW"/>
</dbReference>
<dbReference type="EMBL" id="MN033358">
    <property type="protein sequence ID" value="QDH87411.1"/>
    <property type="molecule type" value="Genomic_RNA"/>
</dbReference>
<comment type="cofactor">
    <cofactor evidence="9">
        <name>Mg(2+)</name>
        <dbReference type="ChEBI" id="CHEBI:18420"/>
    </cofactor>
    <text evidence="9">Binds 2 Mg(2+) per subunit.</text>
</comment>
<evidence type="ECO:0000256" key="5">
    <source>
        <dbReference type="ARBA" id="ARBA00022741"/>
    </source>
</evidence>
<gene>
    <name evidence="12" type="ORF">H1RhizoLitter1350_000001</name>
</gene>
<evidence type="ECO:0000256" key="4">
    <source>
        <dbReference type="ARBA" id="ARBA00022695"/>
    </source>
</evidence>
<dbReference type="InterPro" id="IPR005093">
    <property type="entry name" value="RNArep_beta"/>
</dbReference>
<dbReference type="GO" id="GO:0000166">
    <property type="term" value="F:nucleotide binding"/>
    <property type="evidence" value="ECO:0007669"/>
    <property type="project" value="UniProtKB-KW"/>
</dbReference>
<keyword evidence="2 12" id="KW-0696">RNA-directed RNA polymerase</keyword>
<keyword evidence="9" id="KW-0479">Metal-binding</keyword>
<keyword evidence="5" id="KW-0547">Nucleotide-binding</keyword>
<dbReference type="EC" id="2.7.7.48" evidence="1"/>
<feature type="transmembrane region" description="Helical" evidence="10">
    <location>
        <begin position="387"/>
        <end position="406"/>
    </location>
</feature>